<dbReference type="SUPFAM" id="SSF144232">
    <property type="entry name" value="HIT/MYND zinc finger-like"/>
    <property type="match status" value="1"/>
</dbReference>
<evidence type="ECO:0000256" key="4">
    <source>
        <dbReference type="PROSITE-ProRule" id="PRU00134"/>
    </source>
</evidence>
<reference evidence="6 7" key="1">
    <citation type="journal article" date="2024" name="IMA Fungus">
        <title>Apiospora arundinis, a panoply of carbohydrate-active enzymes and secondary metabolites.</title>
        <authorList>
            <person name="Sorensen T."/>
            <person name="Petersen C."/>
            <person name="Muurmann A.T."/>
            <person name="Christiansen J.V."/>
            <person name="Brundto M.L."/>
            <person name="Overgaard C.K."/>
            <person name="Boysen A.T."/>
            <person name="Wollenberg R.D."/>
            <person name="Larsen T.O."/>
            <person name="Sorensen J.L."/>
            <person name="Nielsen K.L."/>
            <person name="Sondergaard T.E."/>
        </authorList>
    </citation>
    <scope>NUCLEOTIDE SEQUENCE [LARGE SCALE GENOMIC DNA]</scope>
    <source>
        <strain evidence="6 7">AAU 773</strain>
    </source>
</reference>
<dbReference type="Pfam" id="PF01753">
    <property type="entry name" value="zf-MYND"/>
    <property type="match status" value="1"/>
</dbReference>
<keyword evidence="1" id="KW-0479">Metal-binding</keyword>
<dbReference type="InterPro" id="IPR024119">
    <property type="entry name" value="TF_DEAF-1"/>
</dbReference>
<evidence type="ECO:0000313" key="6">
    <source>
        <dbReference type="EMBL" id="KAK8880241.1"/>
    </source>
</evidence>
<name>A0ABR2JN68_9PEZI</name>
<keyword evidence="2 4" id="KW-0863">Zinc-finger</keyword>
<organism evidence="6 7">
    <name type="scientific">Apiospora arundinis</name>
    <dbReference type="NCBI Taxonomy" id="335852"/>
    <lineage>
        <taxon>Eukaryota</taxon>
        <taxon>Fungi</taxon>
        <taxon>Dikarya</taxon>
        <taxon>Ascomycota</taxon>
        <taxon>Pezizomycotina</taxon>
        <taxon>Sordariomycetes</taxon>
        <taxon>Xylariomycetidae</taxon>
        <taxon>Amphisphaeriales</taxon>
        <taxon>Apiosporaceae</taxon>
        <taxon>Apiospora</taxon>
    </lineage>
</organism>
<sequence length="226" mass="25366">MGRWGHRLFEGDQDLDIASEINDTFEDKVPLSHLVFQTDMLAPNYCKVYYQTEAYAAELAQDVVEMRQKLDAGLGNKLFDIYRAKEHEGGSFGLGSGKYRLILVGALVMRTGAKIRDSDLQHLRELVPQIHSSPGFALPIFDAGFRDPGKAQFLAALDHYTPGTPRNYSEPSCFTCGKVEADSGKVLLRCSRCQGAYYCDTECQRAHWKAHKPACIEPEKQWSLNV</sequence>
<evidence type="ECO:0000259" key="5">
    <source>
        <dbReference type="PROSITE" id="PS50865"/>
    </source>
</evidence>
<dbReference type="EMBL" id="JAPCWZ010000001">
    <property type="protein sequence ID" value="KAK8880241.1"/>
    <property type="molecule type" value="Genomic_DNA"/>
</dbReference>
<keyword evidence="7" id="KW-1185">Reference proteome</keyword>
<gene>
    <name evidence="6" type="ORF">PGQ11_001535</name>
</gene>
<comment type="caution">
    <text evidence="6">The sequence shown here is derived from an EMBL/GenBank/DDBJ whole genome shotgun (WGS) entry which is preliminary data.</text>
</comment>
<dbReference type="Proteomes" id="UP001390339">
    <property type="component" value="Unassembled WGS sequence"/>
</dbReference>
<evidence type="ECO:0000256" key="3">
    <source>
        <dbReference type="ARBA" id="ARBA00022833"/>
    </source>
</evidence>
<feature type="domain" description="MYND-type" evidence="5">
    <location>
        <begin position="173"/>
        <end position="215"/>
    </location>
</feature>
<dbReference type="InterPro" id="IPR002893">
    <property type="entry name" value="Znf_MYND"/>
</dbReference>
<evidence type="ECO:0000313" key="7">
    <source>
        <dbReference type="Proteomes" id="UP001390339"/>
    </source>
</evidence>
<dbReference type="PROSITE" id="PS50865">
    <property type="entry name" value="ZF_MYND_2"/>
    <property type="match status" value="1"/>
</dbReference>
<protein>
    <submittedName>
        <fullName evidence="6">Zinc finger MYND-type</fullName>
    </submittedName>
</protein>
<proteinExistence type="predicted"/>
<dbReference type="Gene3D" id="6.10.140.2220">
    <property type="match status" value="1"/>
</dbReference>
<accession>A0ABR2JN68</accession>
<evidence type="ECO:0000256" key="1">
    <source>
        <dbReference type="ARBA" id="ARBA00022723"/>
    </source>
</evidence>
<evidence type="ECO:0000256" key="2">
    <source>
        <dbReference type="ARBA" id="ARBA00022771"/>
    </source>
</evidence>
<dbReference type="PANTHER" id="PTHR10237">
    <property type="entry name" value="DEFORMED EPIDERMAL AUTOREGULATORY FACTOR 1 HOMOLOG SUPPRESSIN"/>
    <property type="match status" value="1"/>
</dbReference>
<dbReference type="PROSITE" id="PS01360">
    <property type="entry name" value="ZF_MYND_1"/>
    <property type="match status" value="1"/>
</dbReference>
<keyword evidence="3" id="KW-0862">Zinc</keyword>
<dbReference type="PANTHER" id="PTHR10237:SF14">
    <property type="entry name" value="MYND-TYPE DOMAIN-CONTAINING PROTEIN"/>
    <property type="match status" value="1"/>
</dbReference>